<protein>
    <recommendedName>
        <fullName evidence="4">DUF2798 domain-containing protein</fullName>
    </recommendedName>
</protein>
<organism evidence="2 3">
    <name type="scientific">Noviherbaspirillum autotrophicum</name>
    <dbReference type="NCBI Taxonomy" id="709839"/>
    <lineage>
        <taxon>Bacteria</taxon>
        <taxon>Pseudomonadati</taxon>
        <taxon>Pseudomonadota</taxon>
        <taxon>Betaproteobacteria</taxon>
        <taxon>Burkholderiales</taxon>
        <taxon>Oxalobacteraceae</taxon>
        <taxon>Noviherbaspirillum</taxon>
    </lineage>
</organism>
<dbReference type="Pfam" id="PF11391">
    <property type="entry name" value="DUF2798"/>
    <property type="match status" value="1"/>
</dbReference>
<dbReference type="InterPro" id="IPR021529">
    <property type="entry name" value="DUF2798"/>
</dbReference>
<reference evidence="2 3" key="1">
    <citation type="submission" date="2014-12" db="EMBL/GenBank/DDBJ databases">
        <title>Denitrispirillum autotrophicum gen. nov., sp. nov., Denitrifying, Facultatively Autotrophic Bacteria Isolated from Rice Paddy Soil.</title>
        <authorList>
            <person name="Ishii S."/>
            <person name="Ashida N."/>
            <person name="Ohno H."/>
            <person name="Otsuka S."/>
            <person name="Yokota A."/>
            <person name="Senoo K."/>
        </authorList>
    </citation>
    <scope>NUCLEOTIDE SEQUENCE [LARGE SCALE GENOMIC DNA]</scope>
    <source>
        <strain evidence="2 3">TSA66</strain>
    </source>
</reference>
<proteinExistence type="predicted"/>
<keyword evidence="3" id="KW-1185">Reference proteome</keyword>
<accession>A0A0C2BRR4</accession>
<sequence>MLPALLLSGAVMLVTSAVLRLMWIGAGNDFFGDWMEAWLTSWPIAFPLTYVLGPVMRKLARNLKQDPCAT</sequence>
<keyword evidence="1" id="KW-1133">Transmembrane helix</keyword>
<dbReference type="AlphaFoldDB" id="A0A0C2BRR4"/>
<evidence type="ECO:0000256" key="1">
    <source>
        <dbReference type="SAM" id="Phobius"/>
    </source>
</evidence>
<name>A0A0C2BRR4_9BURK</name>
<evidence type="ECO:0008006" key="4">
    <source>
        <dbReference type="Google" id="ProtNLM"/>
    </source>
</evidence>
<dbReference type="Proteomes" id="UP000031572">
    <property type="component" value="Unassembled WGS sequence"/>
</dbReference>
<comment type="caution">
    <text evidence="2">The sequence shown here is derived from an EMBL/GenBank/DDBJ whole genome shotgun (WGS) entry which is preliminary data.</text>
</comment>
<evidence type="ECO:0000313" key="2">
    <source>
        <dbReference type="EMBL" id="KIF83890.1"/>
    </source>
</evidence>
<evidence type="ECO:0000313" key="3">
    <source>
        <dbReference type="Proteomes" id="UP000031572"/>
    </source>
</evidence>
<keyword evidence="1" id="KW-0472">Membrane</keyword>
<keyword evidence="1" id="KW-0812">Transmembrane</keyword>
<dbReference type="EMBL" id="JWJG01000028">
    <property type="protein sequence ID" value="KIF83890.1"/>
    <property type="molecule type" value="Genomic_DNA"/>
</dbReference>
<feature type="transmembrane region" description="Helical" evidence="1">
    <location>
        <begin position="36"/>
        <end position="55"/>
    </location>
</feature>
<gene>
    <name evidence="2" type="ORF">TSA66_21110</name>
</gene>